<dbReference type="Pfam" id="PF07972">
    <property type="entry name" value="Flavodoxin_NdrI"/>
    <property type="match status" value="1"/>
</dbReference>
<name>J9PTY0_9CAUD</name>
<dbReference type="KEGG" id="vg:14011560"/>
<dbReference type="RefSeq" id="YP_007005892.1">
    <property type="nucleotide sequence ID" value="NC_019515.1"/>
</dbReference>
<evidence type="ECO:0000313" key="1">
    <source>
        <dbReference type="EMBL" id="AEZ50488.1"/>
    </source>
</evidence>
<dbReference type="GO" id="GO:0010181">
    <property type="term" value="F:FMN binding"/>
    <property type="evidence" value="ECO:0007669"/>
    <property type="project" value="InterPro"/>
</dbReference>
<reference evidence="1 2" key="1">
    <citation type="submission" date="2011-09" db="EMBL/GenBank/DDBJ databases">
        <title>Complete Genome Sequence of Bacillus cereus Bacteriophage BCD7.</title>
        <authorList>
            <person name="Lee J.-H."/>
            <person name="Shin H."/>
            <person name="Son B."/>
            <person name="Ryu S."/>
        </authorList>
    </citation>
    <scope>NUCLEOTIDE SEQUENCE [LARGE SCALE GENOMIC DNA]</scope>
</reference>
<evidence type="ECO:0000313" key="2">
    <source>
        <dbReference type="Proteomes" id="UP000006298"/>
    </source>
</evidence>
<keyword evidence="2" id="KW-1185">Reference proteome</keyword>
<dbReference type="NCBIfam" id="TIGR00333">
    <property type="entry name" value="nrdI"/>
    <property type="match status" value="1"/>
</dbReference>
<dbReference type="PANTHER" id="PTHR37297:SF1">
    <property type="entry name" value="PROTEIN NRDI"/>
    <property type="match status" value="1"/>
</dbReference>
<dbReference type="InterPro" id="IPR004465">
    <property type="entry name" value="RNR_NrdI"/>
</dbReference>
<dbReference type="OrthoDB" id="13695at10239"/>
<dbReference type="GeneID" id="14011560"/>
<sequence length="123" mass="13725">MKIYYDSKTGNTKRFCNKLPYDSDSIGEVETITSPFILVTHATGFGNVPLETIDFLQKNAEAVHTYMKGVACSGNVNWGSNYAKPADIISKKYNVPVILKFEMFGTEKDVKDFVEGVEGIETR</sequence>
<organism evidence="1 2">
    <name type="scientific">Bacillus phage BCD7</name>
    <dbReference type="NCBI Taxonomy" id="1136534"/>
    <lineage>
        <taxon>Viruses</taxon>
        <taxon>Duplodnaviria</taxon>
        <taxon>Heunggongvirae</taxon>
        <taxon>Uroviricota</taxon>
        <taxon>Caudoviricetes</taxon>
        <taxon>Becedseptimavirus</taxon>
        <taxon>Becedseptimavirus BCD7</taxon>
    </lineage>
</organism>
<dbReference type="InterPro" id="IPR029039">
    <property type="entry name" value="Flavoprotein-like_sf"/>
</dbReference>
<dbReference type="SUPFAM" id="SSF52218">
    <property type="entry name" value="Flavoproteins"/>
    <property type="match status" value="1"/>
</dbReference>
<proteinExistence type="predicted"/>
<dbReference type="PIRSF" id="PIRSF005087">
    <property type="entry name" value="NrdI"/>
    <property type="match status" value="1"/>
</dbReference>
<dbReference type="Gene3D" id="3.40.50.360">
    <property type="match status" value="1"/>
</dbReference>
<dbReference type="EMBL" id="JN712910">
    <property type="protein sequence ID" value="AEZ50488.1"/>
    <property type="molecule type" value="Genomic_DNA"/>
</dbReference>
<dbReference type="PANTHER" id="PTHR37297">
    <property type="entry name" value="PROTEIN NRDI"/>
    <property type="match status" value="1"/>
</dbReference>
<protein>
    <submittedName>
        <fullName evidence="1">Putative ribonucleotide reductase stimulatory protein</fullName>
    </submittedName>
</protein>
<dbReference type="Proteomes" id="UP000006298">
    <property type="component" value="Segment"/>
</dbReference>
<gene>
    <name evidence="1" type="ORF">BCD7_0041</name>
</gene>
<accession>J9PTY0</accession>